<organism evidence="3 4">
    <name type="scientific">Bacterioplanoides pacificum</name>
    <dbReference type="NCBI Taxonomy" id="1171596"/>
    <lineage>
        <taxon>Bacteria</taxon>
        <taxon>Pseudomonadati</taxon>
        <taxon>Pseudomonadota</taxon>
        <taxon>Gammaproteobacteria</taxon>
        <taxon>Oceanospirillales</taxon>
        <taxon>Oceanospirillaceae</taxon>
        <taxon>Bacterioplanoides</taxon>
    </lineage>
</organism>
<dbReference type="GO" id="GO:0032259">
    <property type="term" value="P:methylation"/>
    <property type="evidence" value="ECO:0007669"/>
    <property type="project" value="UniProtKB-KW"/>
</dbReference>
<evidence type="ECO:0000259" key="2">
    <source>
        <dbReference type="Pfam" id="PF21302"/>
    </source>
</evidence>
<proteinExistence type="predicted"/>
<dbReference type="EMBL" id="JBHRYB010000005">
    <property type="protein sequence ID" value="MFC3680200.1"/>
    <property type="molecule type" value="Genomic_DNA"/>
</dbReference>
<dbReference type="InterPro" id="IPR048647">
    <property type="entry name" value="RlmA_N"/>
</dbReference>
<dbReference type="RefSeq" id="WP_376866075.1">
    <property type="nucleotide sequence ID" value="NZ_JBHRYB010000005.1"/>
</dbReference>
<keyword evidence="4" id="KW-1185">Reference proteome</keyword>
<dbReference type="Pfam" id="PF13649">
    <property type="entry name" value="Methyltransf_25"/>
    <property type="match status" value="1"/>
</dbReference>
<dbReference type="InterPro" id="IPR041698">
    <property type="entry name" value="Methyltransf_25"/>
</dbReference>
<feature type="domain" description="Methyltransferase" evidence="1">
    <location>
        <begin position="108"/>
        <end position="196"/>
    </location>
</feature>
<dbReference type="Gene3D" id="3.40.50.150">
    <property type="entry name" value="Vaccinia Virus protein VP39"/>
    <property type="match status" value="1"/>
</dbReference>
<keyword evidence="3" id="KW-0808">Transferase</keyword>
<evidence type="ECO:0000259" key="1">
    <source>
        <dbReference type="Pfam" id="PF13649"/>
    </source>
</evidence>
<comment type="caution">
    <text evidence="3">The sequence shown here is derived from an EMBL/GenBank/DDBJ whole genome shotgun (WGS) entry which is preliminary data.</text>
</comment>
<dbReference type="Proteomes" id="UP001595722">
    <property type="component" value="Unassembled WGS sequence"/>
</dbReference>
<dbReference type="InterPro" id="IPR029063">
    <property type="entry name" value="SAM-dependent_MTases_sf"/>
</dbReference>
<name>A0ABV7VSE7_9GAMM</name>
<dbReference type="Pfam" id="PF21302">
    <property type="entry name" value="Zn_ribbon_RlmA"/>
    <property type="match status" value="1"/>
</dbReference>
<protein>
    <submittedName>
        <fullName evidence="3">RNA methyltransferase</fullName>
    </submittedName>
</protein>
<gene>
    <name evidence="3" type="ORF">ACFOMG_08815</name>
</gene>
<evidence type="ECO:0000313" key="4">
    <source>
        <dbReference type="Proteomes" id="UP001595722"/>
    </source>
</evidence>
<keyword evidence="3" id="KW-0489">Methyltransferase</keyword>
<dbReference type="PIRSF" id="PIRSF018249">
    <property type="entry name" value="MyrA_prd"/>
    <property type="match status" value="1"/>
</dbReference>
<feature type="domain" description="23S rRNA (guanine(745)-N(1))-methyltransferase N-terminal" evidence="2">
    <location>
        <begin position="19"/>
        <end position="62"/>
    </location>
</feature>
<evidence type="ECO:0000313" key="3">
    <source>
        <dbReference type="EMBL" id="MFC3680200.1"/>
    </source>
</evidence>
<dbReference type="GO" id="GO:0008168">
    <property type="term" value="F:methyltransferase activity"/>
    <property type="evidence" value="ECO:0007669"/>
    <property type="project" value="UniProtKB-KW"/>
</dbReference>
<accession>A0ABV7VSE7</accession>
<dbReference type="InterPro" id="IPR016718">
    <property type="entry name" value="rRNA_m1G-MeTrfase_A_prd"/>
</dbReference>
<sequence>MTELSSTDNGCAPLASQLACPVCAEALTSDDNQHWQCGNQHSFDRARQGYLNLLLAHKKRSRAPGDDAEMVAARQRLLDSGVYQPISELLNQAVSHSLAAGQSLQLCDVGCGEGYYTQALADALLQQHTRHRIYGVDISKDAVRAAARRARTPDSLSPHCDWIVASGAELPFKGHSLDRISCLFTRLMPEGFARALKQDGQVITINTGLGHLREMREILYSQVKDSCFNPIRVMEQHGFICVAEQPLRYTVELTSSQQISDLLMMTPHVWKATSEARQRLIAQQQMSVSIDVVLHQFVRQPPEDGL</sequence>
<dbReference type="SUPFAM" id="SSF53335">
    <property type="entry name" value="S-adenosyl-L-methionine-dependent methyltransferases"/>
    <property type="match status" value="1"/>
</dbReference>
<dbReference type="CDD" id="cd02440">
    <property type="entry name" value="AdoMet_MTases"/>
    <property type="match status" value="1"/>
</dbReference>
<reference evidence="4" key="1">
    <citation type="journal article" date="2019" name="Int. J. Syst. Evol. Microbiol.">
        <title>The Global Catalogue of Microorganisms (GCM) 10K type strain sequencing project: providing services to taxonomists for standard genome sequencing and annotation.</title>
        <authorList>
            <consortium name="The Broad Institute Genomics Platform"/>
            <consortium name="The Broad Institute Genome Sequencing Center for Infectious Disease"/>
            <person name="Wu L."/>
            <person name="Ma J."/>
        </authorList>
    </citation>
    <scope>NUCLEOTIDE SEQUENCE [LARGE SCALE GENOMIC DNA]</scope>
    <source>
        <strain evidence="4">KCTC 42424</strain>
    </source>
</reference>